<dbReference type="AlphaFoldDB" id="A0A9D1FHJ3"/>
<evidence type="ECO:0000259" key="2">
    <source>
        <dbReference type="Pfam" id="PF21157"/>
    </source>
</evidence>
<protein>
    <submittedName>
        <fullName evidence="3">RNA polymerase-binding protein DksA</fullName>
    </submittedName>
</protein>
<dbReference type="SUPFAM" id="SSF109635">
    <property type="entry name" value="DnaK suppressor protein DksA, alpha-hairpin domain"/>
    <property type="match status" value="1"/>
</dbReference>
<dbReference type="Proteomes" id="UP000886742">
    <property type="component" value="Unassembled WGS sequence"/>
</dbReference>
<name>A0A9D1FHJ3_9PROT</name>
<evidence type="ECO:0000313" key="4">
    <source>
        <dbReference type="Proteomes" id="UP000886742"/>
    </source>
</evidence>
<evidence type="ECO:0000256" key="1">
    <source>
        <dbReference type="PROSITE-ProRule" id="PRU00510"/>
    </source>
</evidence>
<comment type="caution">
    <text evidence="3">The sequence shown here is derived from an EMBL/GenBank/DDBJ whole genome shotgun (WGS) entry which is preliminary data.</text>
</comment>
<dbReference type="Pfam" id="PF21157">
    <property type="entry name" value="DksA_N"/>
    <property type="match status" value="1"/>
</dbReference>
<dbReference type="InterPro" id="IPR037187">
    <property type="entry name" value="DnaK_N"/>
</dbReference>
<proteinExistence type="predicted"/>
<feature type="domain" description="DnaK suppressor protein DksA N-terminal" evidence="2">
    <location>
        <begin position="28"/>
        <end position="102"/>
    </location>
</feature>
<dbReference type="EMBL" id="DVJI01000013">
    <property type="protein sequence ID" value="HIS71238.1"/>
    <property type="molecule type" value="Genomic_DNA"/>
</dbReference>
<accession>A0A9D1FHJ3</accession>
<feature type="zinc finger region" description="dksA C4-type" evidence="1">
    <location>
        <begin position="110"/>
        <end position="134"/>
    </location>
</feature>
<evidence type="ECO:0000313" key="3">
    <source>
        <dbReference type="EMBL" id="HIS71238.1"/>
    </source>
</evidence>
<reference evidence="3" key="1">
    <citation type="submission" date="2020-10" db="EMBL/GenBank/DDBJ databases">
        <authorList>
            <person name="Gilroy R."/>
        </authorList>
    </citation>
    <scope>NUCLEOTIDE SEQUENCE</scope>
    <source>
        <strain evidence="3">ChiGjej3B3-5194</strain>
    </source>
</reference>
<dbReference type="InterPro" id="IPR048489">
    <property type="entry name" value="DksA_N"/>
</dbReference>
<dbReference type="PANTHER" id="PTHR33823">
    <property type="entry name" value="RNA POLYMERASE-BINDING TRANSCRIPTION FACTOR DKSA-RELATED"/>
    <property type="match status" value="1"/>
</dbReference>
<sequence length="142" mass="16213">MAAKNYKNIELPPKYVPKKSEPYMCPEQLAYFYQLLTAQKEELLHDTASTLNAVRLAEKVDNEGVGDESDNATFEQEITMNLRMSERDNNLLKKINAALERIENGTYGYSVVSGDEIGLSRMLARPLATMTVDEQEEYEKRK</sequence>
<dbReference type="PROSITE" id="PS51128">
    <property type="entry name" value="ZF_DKSA_2"/>
    <property type="match status" value="1"/>
</dbReference>
<dbReference type="Gene3D" id="1.20.120.910">
    <property type="entry name" value="DksA, coiled-coil domain"/>
    <property type="match status" value="1"/>
</dbReference>
<gene>
    <name evidence="3" type="ORF">IAD02_04630</name>
</gene>
<dbReference type="PANTHER" id="PTHR33823:SF2">
    <property type="entry name" value="RNA POLYMERASE-BINDING TRANSCRIPTION FACTOR DKSA"/>
    <property type="match status" value="1"/>
</dbReference>
<organism evidence="3 4">
    <name type="scientific">Candidatus Enterousia intestinigallinarum</name>
    <dbReference type="NCBI Taxonomy" id="2840790"/>
    <lineage>
        <taxon>Bacteria</taxon>
        <taxon>Pseudomonadati</taxon>
        <taxon>Pseudomonadota</taxon>
        <taxon>Alphaproteobacteria</taxon>
        <taxon>Candidatus Enterousia</taxon>
    </lineage>
</organism>
<reference evidence="3" key="2">
    <citation type="journal article" date="2021" name="PeerJ">
        <title>Extensive microbial diversity within the chicken gut microbiome revealed by metagenomics and culture.</title>
        <authorList>
            <person name="Gilroy R."/>
            <person name="Ravi A."/>
            <person name="Getino M."/>
            <person name="Pursley I."/>
            <person name="Horton D.L."/>
            <person name="Alikhan N.F."/>
            <person name="Baker D."/>
            <person name="Gharbi K."/>
            <person name="Hall N."/>
            <person name="Watson M."/>
            <person name="Adriaenssens E.M."/>
            <person name="Foster-Nyarko E."/>
            <person name="Jarju S."/>
            <person name="Secka A."/>
            <person name="Antonio M."/>
            <person name="Oren A."/>
            <person name="Chaudhuri R.R."/>
            <person name="La Ragione R."/>
            <person name="Hildebrand F."/>
            <person name="Pallen M.J."/>
        </authorList>
    </citation>
    <scope>NUCLEOTIDE SEQUENCE</scope>
    <source>
        <strain evidence="3">ChiGjej3B3-5194</strain>
    </source>
</reference>